<evidence type="ECO:0000313" key="1">
    <source>
        <dbReference type="EMBL" id="KAK0438198.1"/>
    </source>
</evidence>
<organism evidence="1 2">
    <name type="scientific">Armillaria borealis</name>
    <dbReference type="NCBI Taxonomy" id="47425"/>
    <lineage>
        <taxon>Eukaryota</taxon>
        <taxon>Fungi</taxon>
        <taxon>Dikarya</taxon>
        <taxon>Basidiomycota</taxon>
        <taxon>Agaricomycotina</taxon>
        <taxon>Agaricomycetes</taxon>
        <taxon>Agaricomycetidae</taxon>
        <taxon>Agaricales</taxon>
        <taxon>Marasmiineae</taxon>
        <taxon>Physalacriaceae</taxon>
        <taxon>Armillaria</taxon>
    </lineage>
</organism>
<evidence type="ECO:0000313" key="2">
    <source>
        <dbReference type="Proteomes" id="UP001175226"/>
    </source>
</evidence>
<keyword evidence="2" id="KW-1185">Reference proteome</keyword>
<accession>A0AA39MLE4</accession>
<protein>
    <submittedName>
        <fullName evidence="1">Uncharacterized protein</fullName>
    </submittedName>
</protein>
<dbReference type="AlphaFoldDB" id="A0AA39MLE4"/>
<proteinExistence type="predicted"/>
<sequence>MNSSETPRIVRKGEIIVELEDANDVLDCPSTADELSKMCHHAEVLYSFVQGQMETGNDEDEEILGPKTAEVPDPTVYPASKLRDLIDVGNLSEHLNEQVWKMLEKNIDAFGFDG</sequence>
<name>A0AA39MLE4_9AGAR</name>
<comment type="caution">
    <text evidence="1">The sequence shown here is derived from an EMBL/GenBank/DDBJ whole genome shotgun (WGS) entry which is preliminary data.</text>
</comment>
<dbReference type="Proteomes" id="UP001175226">
    <property type="component" value="Unassembled WGS sequence"/>
</dbReference>
<reference evidence="1" key="1">
    <citation type="submission" date="2023-06" db="EMBL/GenBank/DDBJ databases">
        <authorList>
            <consortium name="Lawrence Berkeley National Laboratory"/>
            <person name="Ahrendt S."/>
            <person name="Sahu N."/>
            <person name="Indic B."/>
            <person name="Wong-Bajracharya J."/>
            <person name="Merenyi Z."/>
            <person name="Ke H.-M."/>
            <person name="Monk M."/>
            <person name="Kocsube S."/>
            <person name="Drula E."/>
            <person name="Lipzen A."/>
            <person name="Balint B."/>
            <person name="Henrissat B."/>
            <person name="Andreopoulos B."/>
            <person name="Martin F.M."/>
            <person name="Harder C.B."/>
            <person name="Rigling D."/>
            <person name="Ford K.L."/>
            <person name="Foster G.D."/>
            <person name="Pangilinan J."/>
            <person name="Papanicolaou A."/>
            <person name="Barry K."/>
            <person name="LaButti K."/>
            <person name="Viragh M."/>
            <person name="Koriabine M."/>
            <person name="Yan M."/>
            <person name="Riley R."/>
            <person name="Champramary S."/>
            <person name="Plett K.L."/>
            <person name="Tsai I.J."/>
            <person name="Slot J."/>
            <person name="Sipos G."/>
            <person name="Plett J."/>
            <person name="Nagy L.G."/>
            <person name="Grigoriev I.V."/>
        </authorList>
    </citation>
    <scope>NUCLEOTIDE SEQUENCE</scope>
    <source>
        <strain evidence="1">FPL87.14</strain>
    </source>
</reference>
<dbReference type="EMBL" id="JAUEPT010000044">
    <property type="protein sequence ID" value="KAK0438198.1"/>
    <property type="molecule type" value="Genomic_DNA"/>
</dbReference>
<gene>
    <name evidence="1" type="ORF">EV421DRAFT_1906738</name>
</gene>